<evidence type="ECO:0000256" key="2">
    <source>
        <dbReference type="ARBA" id="ARBA00023125"/>
    </source>
</evidence>
<dbReference type="PROSITE" id="PS01124">
    <property type="entry name" value="HTH_ARAC_FAMILY_2"/>
    <property type="match status" value="1"/>
</dbReference>
<dbReference type="Pfam" id="PF12833">
    <property type="entry name" value="HTH_18"/>
    <property type="match status" value="1"/>
</dbReference>
<keyword evidence="2" id="KW-0238">DNA-binding</keyword>
<dbReference type="InterPro" id="IPR011051">
    <property type="entry name" value="RmlC_Cupin_sf"/>
</dbReference>
<gene>
    <name evidence="5" type="ORF">CRP01_13865</name>
</gene>
<dbReference type="InterPro" id="IPR020449">
    <property type="entry name" value="Tscrpt_reg_AraC-type_HTH"/>
</dbReference>
<protein>
    <submittedName>
        <fullName evidence="5">AraC family transcriptional regulator</fullName>
    </submittedName>
</protein>
<dbReference type="PANTHER" id="PTHR43280">
    <property type="entry name" value="ARAC-FAMILY TRANSCRIPTIONAL REGULATOR"/>
    <property type="match status" value="1"/>
</dbReference>
<dbReference type="PRINTS" id="PR00032">
    <property type="entry name" value="HTHARAC"/>
</dbReference>
<keyword evidence="6" id="KW-1185">Reference proteome</keyword>
<dbReference type="InterPro" id="IPR003313">
    <property type="entry name" value="AraC-bd"/>
</dbReference>
<dbReference type="InterPro" id="IPR018062">
    <property type="entry name" value="HTH_AraC-typ_CS"/>
</dbReference>
<dbReference type="RefSeq" id="WP_099150645.1">
    <property type="nucleotide sequence ID" value="NZ_PDUD01000019.1"/>
</dbReference>
<proteinExistence type="predicted"/>
<dbReference type="OrthoDB" id="1410704at2"/>
<name>A0A2D0NC15_FLAN2</name>
<accession>A0A2D0NC15</accession>
<organism evidence="5 6">
    <name type="scientific">Flavilitoribacter nigricans (strain ATCC 23147 / DSM 23189 / NBRC 102662 / NCIMB 1420 / SS-2)</name>
    <name type="common">Lewinella nigricans</name>
    <dbReference type="NCBI Taxonomy" id="1122177"/>
    <lineage>
        <taxon>Bacteria</taxon>
        <taxon>Pseudomonadati</taxon>
        <taxon>Bacteroidota</taxon>
        <taxon>Saprospiria</taxon>
        <taxon>Saprospirales</taxon>
        <taxon>Lewinellaceae</taxon>
        <taxon>Flavilitoribacter</taxon>
    </lineage>
</organism>
<dbReference type="EMBL" id="PDUD01000019">
    <property type="protein sequence ID" value="PHN06052.1"/>
    <property type="molecule type" value="Genomic_DNA"/>
</dbReference>
<evidence type="ECO:0000259" key="4">
    <source>
        <dbReference type="PROSITE" id="PS01124"/>
    </source>
</evidence>
<dbReference type="CDD" id="cd06976">
    <property type="entry name" value="cupin_MtlR-like_N"/>
    <property type="match status" value="1"/>
</dbReference>
<dbReference type="SMART" id="SM00342">
    <property type="entry name" value="HTH_ARAC"/>
    <property type="match status" value="1"/>
</dbReference>
<evidence type="ECO:0000313" key="5">
    <source>
        <dbReference type="EMBL" id="PHN06052.1"/>
    </source>
</evidence>
<dbReference type="Proteomes" id="UP000223913">
    <property type="component" value="Unassembled WGS sequence"/>
</dbReference>
<dbReference type="InterPro" id="IPR018060">
    <property type="entry name" value="HTH_AraC"/>
</dbReference>
<dbReference type="GO" id="GO:0043565">
    <property type="term" value="F:sequence-specific DNA binding"/>
    <property type="evidence" value="ECO:0007669"/>
    <property type="project" value="InterPro"/>
</dbReference>
<dbReference type="GO" id="GO:0003700">
    <property type="term" value="F:DNA-binding transcription factor activity"/>
    <property type="evidence" value="ECO:0007669"/>
    <property type="project" value="InterPro"/>
</dbReference>
<evidence type="ECO:0000256" key="1">
    <source>
        <dbReference type="ARBA" id="ARBA00023015"/>
    </source>
</evidence>
<dbReference type="InterPro" id="IPR014710">
    <property type="entry name" value="RmlC-like_jellyroll"/>
</dbReference>
<evidence type="ECO:0000256" key="3">
    <source>
        <dbReference type="ARBA" id="ARBA00023163"/>
    </source>
</evidence>
<dbReference type="Pfam" id="PF02311">
    <property type="entry name" value="AraC_binding"/>
    <property type="match status" value="1"/>
</dbReference>
<dbReference type="PROSITE" id="PS00041">
    <property type="entry name" value="HTH_ARAC_FAMILY_1"/>
    <property type="match status" value="1"/>
</dbReference>
<evidence type="ECO:0000313" key="6">
    <source>
        <dbReference type="Proteomes" id="UP000223913"/>
    </source>
</evidence>
<sequence length="283" mass="32176">MKAAFESIPKASDASFLAYRREEPEFAFNWHYHPEVELTYIRQGSGTRLVGDRLSEFGAGDLVLLGPNLPHTWATRNPVDGTERLASAIVIQFNAGLLGNGSDQLPEYQNLHRLLKKAGRGIYFPYEPASEIGAAMDDLLRFSGMQRLARLLLILDRLATIPEFTLLASPLYAPSYSRENEARLDRIFQLLHREFTRPISLQEVAKLAHMTESSCSRFFKKMVGRSLSDYLTDLRIARACQLLTETRKNISEIAFAAGFNSTTHFNRMFLRKKGMAPREYRKP</sequence>
<feature type="domain" description="HTH araC/xylS-type" evidence="4">
    <location>
        <begin position="185"/>
        <end position="283"/>
    </location>
</feature>
<dbReference type="SUPFAM" id="SSF46689">
    <property type="entry name" value="Homeodomain-like"/>
    <property type="match status" value="2"/>
</dbReference>
<dbReference type="PANTHER" id="PTHR43280:SF27">
    <property type="entry name" value="TRANSCRIPTIONAL REGULATOR MTLR"/>
    <property type="match status" value="1"/>
</dbReference>
<comment type="caution">
    <text evidence="5">The sequence shown here is derived from an EMBL/GenBank/DDBJ whole genome shotgun (WGS) entry which is preliminary data.</text>
</comment>
<keyword evidence="1" id="KW-0805">Transcription regulation</keyword>
<dbReference type="AlphaFoldDB" id="A0A2D0NC15"/>
<dbReference type="Gene3D" id="1.10.10.60">
    <property type="entry name" value="Homeodomain-like"/>
    <property type="match status" value="2"/>
</dbReference>
<dbReference type="Gene3D" id="2.60.120.10">
    <property type="entry name" value="Jelly Rolls"/>
    <property type="match status" value="1"/>
</dbReference>
<dbReference type="InterPro" id="IPR009057">
    <property type="entry name" value="Homeodomain-like_sf"/>
</dbReference>
<reference evidence="5 6" key="1">
    <citation type="submission" date="2017-10" db="EMBL/GenBank/DDBJ databases">
        <title>The draft genome sequence of Lewinella nigricans NBRC 102662.</title>
        <authorList>
            <person name="Wang K."/>
        </authorList>
    </citation>
    <scope>NUCLEOTIDE SEQUENCE [LARGE SCALE GENOMIC DNA]</scope>
    <source>
        <strain evidence="5 6">NBRC 102662</strain>
    </source>
</reference>
<keyword evidence="3" id="KW-0804">Transcription</keyword>
<dbReference type="SUPFAM" id="SSF51182">
    <property type="entry name" value="RmlC-like cupins"/>
    <property type="match status" value="1"/>
</dbReference>